<feature type="transmembrane region" description="Helical" evidence="1">
    <location>
        <begin position="12"/>
        <end position="33"/>
    </location>
</feature>
<evidence type="ECO:0000313" key="3">
    <source>
        <dbReference type="Proteomes" id="UP000238479"/>
    </source>
</evidence>
<keyword evidence="1" id="KW-1133">Transmembrane helix</keyword>
<evidence type="ECO:0000256" key="1">
    <source>
        <dbReference type="SAM" id="Phobius"/>
    </source>
</evidence>
<comment type="caution">
    <text evidence="2">The sequence shown here is derived from an EMBL/GenBank/DDBJ whole genome shotgun (WGS) entry which is preliminary data.</text>
</comment>
<reference evidence="2 3" key="1">
    <citation type="journal article" date="2018" name="Nat. Genet.">
        <title>The Rosa genome provides new insights in the design of modern roses.</title>
        <authorList>
            <person name="Bendahmane M."/>
        </authorList>
    </citation>
    <scope>NUCLEOTIDE SEQUENCE [LARGE SCALE GENOMIC DNA]</scope>
    <source>
        <strain evidence="3">cv. Old Blush</strain>
    </source>
</reference>
<organism evidence="2 3">
    <name type="scientific">Rosa chinensis</name>
    <name type="common">China rose</name>
    <dbReference type="NCBI Taxonomy" id="74649"/>
    <lineage>
        <taxon>Eukaryota</taxon>
        <taxon>Viridiplantae</taxon>
        <taxon>Streptophyta</taxon>
        <taxon>Embryophyta</taxon>
        <taxon>Tracheophyta</taxon>
        <taxon>Spermatophyta</taxon>
        <taxon>Magnoliopsida</taxon>
        <taxon>eudicotyledons</taxon>
        <taxon>Gunneridae</taxon>
        <taxon>Pentapetalae</taxon>
        <taxon>rosids</taxon>
        <taxon>fabids</taxon>
        <taxon>Rosales</taxon>
        <taxon>Rosaceae</taxon>
        <taxon>Rosoideae</taxon>
        <taxon>Rosoideae incertae sedis</taxon>
        <taxon>Rosa</taxon>
    </lineage>
</organism>
<evidence type="ECO:0000313" key="2">
    <source>
        <dbReference type="EMBL" id="PRQ40589.1"/>
    </source>
</evidence>
<gene>
    <name evidence="2" type="ORF">RchiOBHm_Chr4g0437651</name>
</gene>
<dbReference type="Proteomes" id="UP000238479">
    <property type="component" value="Chromosome 4"/>
</dbReference>
<name>A0A2P6R2J5_ROSCH</name>
<dbReference type="EMBL" id="PDCK01000042">
    <property type="protein sequence ID" value="PRQ40589.1"/>
    <property type="molecule type" value="Genomic_DNA"/>
</dbReference>
<keyword evidence="1" id="KW-0812">Transmembrane</keyword>
<sequence length="49" mass="5540">MVRISVVIRYIVHIPSFFLTISISISVLTGSILSSLQLYMISNYFLTVC</sequence>
<keyword evidence="1" id="KW-0472">Membrane</keyword>
<proteinExistence type="predicted"/>
<protein>
    <submittedName>
        <fullName evidence="2">Uncharacterized protein</fullName>
    </submittedName>
</protein>
<dbReference type="AlphaFoldDB" id="A0A2P6R2J5"/>
<keyword evidence="3" id="KW-1185">Reference proteome</keyword>
<accession>A0A2P6R2J5</accession>
<dbReference type="Gramene" id="PRQ40589">
    <property type="protein sequence ID" value="PRQ40589"/>
    <property type="gene ID" value="RchiOBHm_Chr4g0437651"/>
</dbReference>